<dbReference type="InterPro" id="IPR003362">
    <property type="entry name" value="Bact_transf"/>
</dbReference>
<keyword evidence="5" id="KW-0808">Transferase</keyword>
<name>A0A942E5C6_9HYPH</name>
<organism evidence="5 6">
    <name type="scientific">Devosia litorisediminis</name>
    <dbReference type="NCBI Taxonomy" id="2829817"/>
    <lineage>
        <taxon>Bacteria</taxon>
        <taxon>Pseudomonadati</taxon>
        <taxon>Pseudomonadota</taxon>
        <taxon>Alphaproteobacteria</taxon>
        <taxon>Hyphomicrobiales</taxon>
        <taxon>Devosiaceae</taxon>
        <taxon>Devosia</taxon>
    </lineage>
</organism>
<keyword evidence="3" id="KW-0812">Transmembrane</keyword>
<gene>
    <name evidence="5" type="ORF">KD146_07440</name>
</gene>
<dbReference type="AlphaFoldDB" id="A0A942E5C6"/>
<reference evidence="5" key="1">
    <citation type="submission" date="2021-04" db="EMBL/GenBank/DDBJ databases">
        <title>Devosia litorisediminis sp. nov., isolated from a sand dune.</title>
        <authorList>
            <person name="Park S."/>
            <person name="Yoon J.-H."/>
        </authorList>
    </citation>
    <scope>NUCLEOTIDE SEQUENCE</scope>
    <source>
        <strain evidence="5">BSSL-BM10</strain>
    </source>
</reference>
<keyword evidence="2" id="KW-0270">Exopolysaccharide synthesis</keyword>
<feature type="transmembrane region" description="Helical" evidence="3">
    <location>
        <begin position="27"/>
        <end position="50"/>
    </location>
</feature>
<proteinExistence type="inferred from homology"/>
<evidence type="ECO:0000313" key="6">
    <source>
        <dbReference type="Proteomes" id="UP000678281"/>
    </source>
</evidence>
<dbReference type="GO" id="GO:0016780">
    <property type="term" value="F:phosphotransferase activity, for other substituted phosphate groups"/>
    <property type="evidence" value="ECO:0007669"/>
    <property type="project" value="TreeGrafter"/>
</dbReference>
<feature type="domain" description="Bacterial sugar transferase" evidence="4">
    <location>
        <begin position="22"/>
        <end position="208"/>
    </location>
</feature>
<sequence>MRCDIPVPHVENPTYGFQLLVKRVFDLFASVLGLALLTPLFLLVAVAIRLESRGPVFFKQPREGLDGGSFTAFKFRSMRIHECDETGINHTRSGDPRITKVGRFLRSTSIDELPQLINVIRGDMSIVGPRPHVPNMMSSNQTYRNLVSYYDYRLAMRPGITGWAQANGYRGDASDPALARARVDHDLAYIQNFSVLLDLRIIAKTVVQEFLRGTGS</sequence>
<dbReference type="EMBL" id="JAGXTP010000001">
    <property type="protein sequence ID" value="MBS3848533.1"/>
    <property type="molecule type" value="Genomic_DNA"/>
</dbReference>
<dbReference type="Pfam" id="PF02397">
    <property type="entry name" value="Bac_transf"/>
    <property type="match status" value="1"/>
</dbReference>
<evidence type="ECO:0000256" key="1">
    <source>
        <dbReference type="ARBA" id="ARBA00006464"/>
    </source>
</evidence>
<comment type="similarity">
    <text evidence="1">Belongs to the bacterial sugar transferase family.</text>
</comment>
<comment type="caution">
    <text evidence="5">The sequence shown here is derived from an EMBL/GenBank/DDBJ whole genome shotgun (WGS) entry which is preliminary data.</text>
</comment>
<evidence type="ECO:0000313" key="5">
    <source>
        <dbReference type="EMBL" id="MBS3848533.1"/>
    </source>
</evidence>
<dbReference type="PANTHER" id="PTHR30576:SF0">
    <property type="entry name" value="UNDECAPRENYL-PHOSPHATE N-ACETYLGALACTOSAMINYL 1-PHOSPHATE TRANSFERASE-RELATED"/>
    <property type="match status" value="1"/>
</dbReference>
<keyword evidence="6" id="KW-1185">Reference proteome</keyword>
<evidence type="ECO:0000256" key="3">
    <source>
        <dbReference type="SAM" id="Phobius"/>
    </source>
</evidence>
<dbReference type="GO" id="GO:0000271">
    <property type="term" value="P:polysaccharide biosynthetic process"/>
    <property type="evidence" value="ECO:0007669"/>
    <property type="project" value="UniProtKB-KW"/>
</dbReference>
<keyword evidence="3" id="KW-0472">Membrane</keyword>
<dbReference type="PANTHER" id="PTHR30576">
    <property type="entry name" value="COLANIC BIOSYNTHESIS UDP-GLUCOSE LIPID CARRIER TRANSFERASE"/>
    <property type="match status" value="1"/>
</dbReference>
<evidence type="ECO:0000259" key="4">
    <source>
        <dbReference type="Pfam" id="PF02397"/>
    </source>
</evidence>
<accession>A0A942E5C6</accession>
<protein>
    <submittedName>
        <fullName evidence="5">Sugar transferase</fullName>
    </submittedName>
</protein>
<evidence type="ECO:0000256" key="2">
    <source>
        <dbReference type="ARBA" id="ARBA00023169"/>
    </source>
</evidence>
<keyword evidence="3" id="KW-1133">Transmembrane helix</keyword>
<dbReference type="Proteomes" id="UP000678281">
    <property type="component" value="Unassembled WGS sequence"/>
</dbReference>